<dbReference type="AlphaFoldDB" id="A0A3B1DE95"/>
<dbReference type="PROSITE" id="PS00588">
    <property type="entry name" value="FLAGELLA_BB_ROD"/>
    <property type="match status" value="1"/>
</dbReference>
<evidence type="ECO:0000256" key="1">
    <source>
        <dbReference type="ARBA" id="ARBA00004365"/>
    </source>
</evidence>
<feature type="domain" description="Flagellar hook-associated protein FlgK helical" evidence="8">
    <location>
        <begin position="97"/>
        <end position="330"/>
    </location>
</feature>
<dbReference type="GO" id="GO:0005198">
    <property type="term" value="F:structural molecule activity"/>
    <property type="evidence" value="ECO:0007669"/>
    <property type="project" value="InterPro"/>
</dbReference>
<feature type="domain" description="Flagellar basal-body/hook protein C-terminal" evidence="7">
    <location>
        <begin position="519"/>
        <end position="557"/>
    </location>
</feature>
<accession>A0A3B1DE95</accession>
<dbReference type="EMBL" id="UOGG01000238">
    <property type="protein sequence ID" value="VAX33210.1"/>
    <property type="molecule type" value="Genomic_DNA"/>
</dbReference>
<evidence type="ECO:0000259" key="8">
    <source>
        <dbReference type="Pfam" id="PF22638"/>
    </source>
</evidence>
<dbReference type="Pfam" id="PF00460">
    <property type="entry name" value="Flg_bb_rod"/>
    <property type="match status" value="1"/>
</dbReference>
<dbReference type="InterPro" id="IPR019776">
    <property type="entry name" value="Flagellar_basal_body_rod_CS"/>
</dbReference>
<dbReference type="PANTHER" id="PTHR30033:SF1">
    <property type="entry name" value="FLAGELLAR HOOK-ASSOCIATED PROTEIN 1"/>
    <property type="match status" value="1"/>
</dbReference>
<evidence type="ECO:0000313" key="9">
    <source>
        <dbReference type="EMBL" id="VAX33210.1"/>
    </source>
</evidence>
<evidence type="ECO:0000256" key="4">
    <source>
        <dbReference type="ARBA" id="ARBA00022525"/>
    </source>
</evidence>
<evidence type="ECO:0000256" key="3">
    <source>
        <dbReference type="ARBA" id="ARBA00009677"/>
    </source>
</evidence>
<dbReference type="InterPro" id="IPR053927">
    <property type="entry name" value="FlgK_helical"/>
</dbReference>
<keyword evidence="9" id="KW-0282">Flagellum</keyword>
<evidence type="ECO:0000256" key="5">
    <source>
        <dbReference type="ARBA" id="ARBA00023143"/>
    </source>
</evidence>
<keyword evidence="4" id="KW-0964">Secreted</keyword>
<keyword evidence="5" id="KW-0975">Bacterial flagellum</keyword>
<comment type="subcellular location">
    <subcellularLocation>
        <location evidence="1">Bacterial flagellum</location>
    </subcellularLocation>
    <subcellularLocation>
        <location evidence="2">Secreted</location>
    </subcellularLocation>
</comment>
<dbReference type="InterPro" id="IPR001444">
    <property type="entry name" value="Flag_bb_rod_N"/>
</dbReference>
<name>A0A3B1DE95_9ZZZZ</name>
<keyword evidence="9" id="KW-0969">Cilium</keyword>
<reference evidence="9" key="1">
    <citation type="submission" date="2018-06" db="EMBL/GenBank/DDBJ databases">
        <authorList>
            <person name="Zhirakovskaya E."/>
        </authorList>
    </citation>
    <scope>NUCLEOTIDE SEQUENCE</scope>
</reference>
<dbReference type="SUPFAM" id="SSF64518">
    <property type="entry name" value="Phase 1 flagellin"/>
    <property type="match status" value="1"/>
</dbReference>
<proteinExistence type="inferred from homology"/>
<dbReference type="GO" id="GO:0044780">
    <property type="term" value="P:bacterial-type flagellum assembly"/>
    <property type="evidence" value="ECO:0007669"/>
    <property type="project" value="InterPro"/>
</dbReference>
<dbReference type="NCBIfam" id="TIGR02492">
    <property type="entry name" value="flgK_ends"/>
    <property type="match status" value="1"/>
</dbReference>
<dbReference type="GO" id="GO:0005576">
    <property type="term" value="C:extracellular region"/>
    <property type="evidence" value="ECO:0007669"/>
    <property type="project" value="UniProtKB-SubCell"/>
</dbReference>
<keyword evidence="9" id="KW-0966">Cell projection</keyword>
<dbReference type="Pfam" id="PF22638">
    <property type="entry name" value="FlgK_D1"/>
    <property type="match status" value="1"/>
</dbReference>
<dbReference type="InterPro" id="IPR010930">
    <property type="entry name" value="Flg_bb/hook_C_dom"/>
</dbReference>
<dbReference type="Pfam" id="PF06429">
    <property type="entry name" value="Flg_bbr_C"/>
    <property type="match status" value="1"/>
</dbReference>
<dbReference type="PRINTS" id="PR01005">
    <property type="entry name" value="FLGHOOKAP1"/>
</dbReference>
<feature type="domain" description="Flagellar basal body rod protein N-terminal" evidence="6">
    <location>
        <begin position="9"/>
        <end position="38"/>
    </location>
</feature>
<sequence>MSANIFSILNTAKLGLLTQQLALEVTGNNIANVETEGYSRQDVILESNTPRSVSQGQLGTGVRVSGIERVFDQFLFQQILAEGDVTGNINVRKDVFEQLEVLFNENQGRSLNSELSELFAAFQDLSSNPTGLPERAEVIGRAQSLASVFNNLGDGLFKIQRNLDAIVSDEVAQVNSLIDEIAKLNQAVFASSRGQFSANDLKDQRDKLITQLSEKIDITLVKESDGQFSLTLANGTPLVLKDLSFNLSTGLNGNNKSLLDVFVSNGAGGAINVTSAIQGGELKGYLDMRDLEVPAIKQKLDRLAAGFVQEFNRVHQQGFGVDGSTGVNFFTPLSPTVFTNVQNTGSASVSVVNASPTTVSVDDFEITFTGANAFTLTNLTTGANAGSFTFAGGTTFNLAGGFAVNITGTPAVGDRFKFSVSENAATFVKVSSEVVSNSQKIAAGNSTAGDGGNAGDLANLQSDLTFNSVTLQSGSGAFTFDEFYNALVSAIGIESASAQAGVRQQEAVLLQLNNRRESISGVSIDEELINLIQFQQAFNASARMISLVEELFDTLINRI</sequence>
<evidence type="ECO:0000256" key="2">
    <source>
        <dbReference type="ARBA" id="ARBA00004613"/>
    </source>
</evidence>
<evidence type="ECO:0000259" key="7">
    <source>
        <dbReference type="Pfam" id="PF06429"/>
    </source>
</evidence>
<dbReference type="GO" id="GO:0009424">
    <property type="term" value="C:bacterial-type flagellum hook"/>
    <property type="evidence" value="ECO:0007669"/>
    <property type="project" value="InterPro"/>
</dbReference>
<comment type="similarity">
    <text evidence="3">Belongs to the flagella basal body rod proteins family.</text>
</comment>
<gene>
    <name evidence="9" type="ORF">MNBD_NITROSPINAE05-851</name>
</gene>
<evidence type="ECO:0000259" key="6">
    <source>
        <dbReference type="Pfam" id="PF00460"/>
    </source>
</evidence>
<dbReference type="InterPro" id="IPR002371">
    <property type="entry name" value="FlgK"/>
</dbReference>
<protein>
    <submittedName>
        <fullName evidence="9">Flagellar hook-associated protein FlgK</fullName>
    </submittedName>
</protein>
<dbReference type="PANTHER" id="PTHR30033">
    <property type="entry name" value="FLAGELLAR HOOK-ASSOCIATED PROTEIN 1"/>
    <property type="match status" value="1"/>
</dbReference>
<organism evidence="9">
    <name type="scientific">hydrothermal vent metagenome</name>
    <dbReference type="NCBI Taxonomy" id="652676"/>
    <lineage>
        <taxon>unclassified sequences</taxon>
        <taxon>metagenomes</taxon>
        <taxon>ecological metagenomes</taxon>
    </lineage>
</organism>